<evidence type="ECO:0000313" key="2">
    <source>
        <dbReference type="Proteomes" id="UP000034932"/>
    </source>
</evidence>
<sequence>VSSNSVPHTIILPPYARFPAPQCGDWGKLLRYFTGNFNPENPRTSYEEQLESIYELIEASRIDGRGVTIDAGTGTGLSAYEAAREYPDSTVISLDNSHAPHPYITDKYPLYRGHIRPPEDNGSFVAFFGLNLFDLEVEAGKRVDRIQILSPRPPDITNLLIQGCKIAKEVILVPDPASLNNMDSLRDRISQVSPDLCEIELKIMEISDIEGILGTIHSEYIDPDIHNMLLVVIARPRE</sequence>
<dbReference type="InterPro" id="IPR029063">
    <property type="entry name" value="SAM-dependent_MTases_sf"/>
</dbReference>
<dbReference type="Gene3D" id="3.40.50.150">
    <property type="entry name" value="Vaccinia Virus protein VP39"/>
    <property type="match status" value="1"/>
</dbReference>
<accession>A0A0G0PVF8</accession>
<evidence type="ECO:0008006" key="3">
    <source>
        <dbReference type="Google" id="ProtNLM"/>
    </source>
</evidence>
<evidence type="ECO:0000313" key="1">
    <source>
        <dbReference type="EMBL" id="KKQ93316.1"/>
    </source>
</evidence>
<dbReference type="AlphaFoldDB" id="A0A0G0PVF8"/>
<organism evidence="1 2">
    <name type="scientific">Candidatus Woesebacteria bacterium GW2011_GWB1_39_10b</name>
    <dbReference type="NCBI Taxonomy" id="1618573"/>
    <lineage>
        <taxon>Bacteria</taxon>
        <taxon>Candidatus Woeseibacteriota</taxon>
    </lineage>
</organism>
<reference evidence="1 2" key="1">
    <citation type="journal article" date="2015" name="Nature">
        <title>rRNA introns, odd ribosomes, and small enigmatic genomes across a large radiation of phyla.</title>
        <authorList>
            <person name="Brown C.T."/>
            <person name="Hug L.A."/>
            <person name="Thomas B.C."/>
            <person name="Sharon I."/>
            <person name="Castelle C.J."/>
            <person name="Singh A."/>
            <person name="Wilkins M.J."/>
            <person name="Williams K.H."/>
            <person name="Banfield J.F."/>
        </authorList>
    </citation>
    <scope>NUCLEOTIDE SEQUENCE [LARGE SCALE GENOMIC DNA]</scope>
</reference>
<protein>
    <recommendedName>
        <fullName evidence="3">Methyltransferase domain-containing protein</fullName>
    </recommendedName>
</protein>
<proteinExistence type="predicted"/>
<feature type="non-terminal residue" evidence="1">
    <location>
        <position position="1"/>
    </location>
</feature>
<comment type="caution">
    <text evidence="1">The sequence shown here is derived from an EMBL/GenBank/DDBJ whole genome shotgun (WGS) entry which is preliminary data.</text>
</comment>
<gene>
    <name evidence="1" type="ORF">UT19_C0014G0020</name>
</gene>
<name>A0A0G0PVF8_9BACT</name>
<dbReference type="SUPFAM" id="SSF53335">
    <property type="entry name" value="S-adenosyl-L-methionine-dependent methyltransferases"/>
    <property type="match status" value="1"/>
</dbReference>
<dbReference type="Proteomes" id="UP000034932">
    <property type="component" value="Unassembled WGS sequence"/>
</dbReference>
<dbReference type="EMBL" id="LBVW01000014">
    <property type="protein sequence ID" value="KKQ93316.1"/>
    <property type="molecule type" value="Genomic_DNA"/>
</dbReference>